<dbReference type="Gene3D" id="3.10.310.70">
    <property type="match status" value="1"/>
</dbReference>
<accession>A0A1S6HST5</accession>
<evidence type="ECO:0000259" key="1">
    <source>
        <dbReference type="Pfam" id="PF07969"/>
    </source>
</evidence>
<feature type="domain" description="Amidohydrolase 3" evidence="1">
    <location>
        <begin position="96"/>
        <end position="585"/>
    </location>
</feature>
<dbReference type="KEGG" id="spsw:Sps_03435"/>
<evidence type="ECO:0000313" key="3">
    <source>
        <dbReference type="Proteomes" id="UP000189545"/>
    </source>
</evidence>
<protein>
    <submittedName>
        <fullName evidence="2">Putative TIM-barrel fold metal-dependent hydrolase</fullName>
    </submittedName>
</protein>
<dbReference type="PANTHER" id="PTHR22642:SF2">
    <property type="entry name" value="PROTEIN LONG AFTER FAR-RED 3"/>
    <property type="match status" value="1"/>
</dbReference>
<dbReference type="InterPro" id="IPR032466">
    <property type="entry name" value="Metal_Hydrolase"/>
</dbReference>
<dbReference type="CDD" id="cd01300">
    <property type="entry name" value="YtcJ_like"/>
    <property type="match status" value="1"/>
</dbReference>
<dbReference type="EMBL" id="CP014782">
    <property type="protein sequence ID" value="AQS38562.1"/>
    <property type="molecule type" value="Genomic_DNA"/>
</dbReference>
<gene>
    <name evidence="2" type="ORF">Sps_03435</name>
</gene>
<evidence type="ECO:0000313" key="2">
    <source>
        <dbReference type="EMBL" id="AQS38562.1"/>
    </source>
</evidence>
<organism evidence="2 3">
    <name type="scientific">Shewanella psychrophila</name>
    <dbReference type="NCBI Taxonomy" id="225848"/>
    <lineage>
        <taxon>Bacteria</taxon>
        <taxon>Pseudomonadati</taxon>
        <taxon>Pseudomonadota</taxon>
        <taxon>Gammaproteobacteria</taxon>
        <taxon>Alteromonadales</taxon>
        <taxon>Shewanellaceae</taxon>
        <taxon>Shewanella</taxon>
    </lineage>
</organism>
<dbReference type="STRING" id="225848.Sps_03435"/>
<dbReference type="RefSeq" id="WP_237157863.1">
    <property type="nucleotide sequence ID" value="NZ_CP014782.1"/>
</dbReference>
<dbReference type="PROSITE" id="PS51257">
    <property type="entry name" value="PROKAR_LIPOPROTEIN"/>
    <property type="match status" value="1"/>
</dbReference>
<keyword evidence="3" id="KW-1185">Reference proteome</keyword>
<sequence length="597" mass="66878">MYKSILALVMVMAISGCNNQDDASPKATQQATSEQQAAVTLPYELHQTIFFGGDILTMNGDKPEYAEAVVEREGRIIFVGTKAEAFKRFEGKAELHDLKGNTLMPGFIEPHLHPSIAALMLPNEVIAPHDWVLPTGVKKGVQTPEAYQKRLAESINENAKAGKIFFAWGYHQLWHGSLNRGILNRLSPDKPVAIIHRSFHEIFLNDKAIELFGITEEDFKGNPQVNWEEGHFYEGGWLALVPKIGPFLLDPDSYKRGLSKMTQLVQQNGITTIAEPGFPSSDFKMEYGLLKSEMDKKPPYDVYLIPNGTQLYAMAGNDNSKAMAVMETLPAKYNTENIEFLPKQVKLFADGAIYSLLMQMEDGYPDGHHGEWMTPLDLFQDQLSLYWKNDYKIHVHSNGDLGIQQVLDFNSLDQQAYPRKDHRFTLHHMGYFTDKQADEMKSLGMEASVNPFYLWALADKYATDGLGPERADSLVAVKKLVDRKIPVSFHSDFAMAPVEPLTLAWTAVNRVTANNRKVSQDQRIDAYTAMKAITITAARTLNLETKIGSIEEGKTANFTILKANPLKIDPMAIKDIAILGTVFHGDFNINKAANLKH</sequence>
<dbReference type="Pfam" id="PF07969">
    <property type="entry name" value="Amidohydro_3"/>
    <property type="match status" value="1"/>
</dbReference>
<dbReference type="GO" id="GO:0016810">
    <property type="term" value="F:hydrolase activity, acting on carbon-nitrogen (but not peptide) bonds"/>
    <property type="evidence" value="ECO:0007669"/>
    <property type="project" value="InterPro"/>
</dbReference>
<dbReference type="Gene3D" id="3.20.20.140">
    <property type="entry name" value="Metal-dependent hydrolases"/>
    <property type="match status" value="1"/>
</dbReference>
<dbReference type="AlphaFoldDB" id="A0A1S6HST5"/>
<name>A0A1S6HST5_9GAMM</name>
<dbReference type="PANTHER" id="PTHR22642">
    <property type="entry name" value="IMIDAZOLONEPROPIONASE"/>
    <property type="match status" value="1"/>
</dbReference>
<dbReference type="Gene3D" id="2.30.40.10">
    <property type="entry name" value="Urease, subunit C, domain 1"/>
    <property type="match status" value="1"/>
</dbReference>
<keyword evidence="2" id="KW-0378">Hydrolase</keyword>
<dbReference type="InterPro" id="IPR011059">
    <property type="entry name" value="Metal-dep_hydrolase_composite"/>
</dbReference>
<dbReference type="InterPro" id="IPR033932">
    <property type="entry name" value="YtcJ-like"/>
</dbReference>
<dbReference type="SUPFAM" id="SSF51338">
    <property type="entry name" value="Composite domain of metallo-dependent hydrolases"/>
    <property type="match status" value="1"/>
</dbReference>
<reference evidence="2 3" key="1">
    <citation type="submission" date="2016-03" db="EMBL/GenBank/DDBJ databases">
        <title>Complete genome sequence of Shewanella psychrophila WP2, a deep sea bacterium isolated from west Pacific sediment.</title>
        <authorList>
            <person name="Xu G."/>
            <person name="Jian H."/>
        </authorList>
    </citation>
    <scope>NUCLEOTIDE SEQUENCE [LARGE SCALE GENOMIC DNA]</scope>
    <source>
        <strain evidence="2 3">WP2</strain>
    </source>
</reference>
<proteinExistence type="predicted"/>
<dbReference type="InterPro" id="IPR013108">
    <property type="entry name" value="Amidohydro_3"/>
</dbReference>
<dbReference type="SUPFAM" id="SSF51556">
    <property type="entry name" value="Metallo-dependent hydrolases"/>
    <property type="match status" value="1"/>
</dbReference>
<dbReference type="Proteomes" id="UP000189545">
    <property type="component" value="Chromosome"/>
</dbReference>